<dbReference type="Pfam" id="PF12705">
    <property type="entry name" value="PDDEXK_1"/>
    <property type="match status" value="1"/>
</dbReference>
<comment type="caution">
    <text evidence="2">The sequence shown here is derived from an EMBL/GenBank/DDBJ whole genome shotgun (WGS) entry which is preliminary data.</text>
</comment>
<reference evidence="2 3" key="1">
    <citation type="submission" date="2020-05" db="EMBL/GenBank/DDBJ databases">
        <title>Streptobacillus felis strain LHL191014123.</title>
        <authorList>
            <person name="Fawzy A."/>
            <person name="Rau J."/>
            <person name="Risse K."/>
            <person name="Schauerte N."/>
            <person name="Geiger C."/>
            <person name="Blom J."/>
            <person name="Imirzalioglu C."/>
            <person name="Falgenhauer J."/>
            <person name="Bach A."/>
            <person name="Herden C."/>
            <person name="Eisenberg T."/>
        </authorList>
    </citation>
    <scope>NUCLEOTIDE SEQUENCE [LARGE SCALE GENOMIC DNA]</scope>
    <source>
        <strain evidence="2 3">LHL191014123</strain>
    </source>
</reference>
<proteinExistence type="predicted"/>
<name>A0A7Z0TCI6_9FUSO</name>
<evidence type="ECO:0000313" key="2">
    <source>
        <dbReference type="EMBL" id="NYV28358.1"/>
    </source>
</evidence>
<dbReference type="SUPFAM" id="SSF52980">
    <property type="entry name" value="Restriction endonuclease-like"/>
    <property type="match status" value="1"/>
</dbReference>
<feature type="domain" description="PD-(D/E)XK endonuclease-like" evidence="1">
    <location>
        <begin position="576"/>
        <end position="758"/>
    </location>
</feature>
<dbReference type="Gene3D" id="3.90.320.10">
    <property type="match status" value="1"/>
</dbReference>
<dbReference type="EMBL" id="JABMKT010000037">
    <property type="protein sequence ID" value="NYV28358.1"/>
    <property type="molecule type" value="Genomic_DNA"/>
</dbReference>
<dbReference type="InterPro" id="IPR038726">
    <property type="entry name" value="PDDEXK_AddAB-type"/>
</dbReference>
<keyword evidence="3" id="KW-1185">Reference proteome</keyword>
<evidence type="ECO:0000259" key="1">
    <source>
        <dbReference type="Pfam" id="PF12705"/>
    </source>
</evidence>
<dbReference type="RefSeq" id="WP_180136326.1">
    <property type="nucleotide sequence ID" value="NZ_JABMKT010000037.1"/>
</dbReference>
<dbReference type="AlphaFoldDB" id="A0A7Z0TCI6"/>
<evidence type="ECO:0000313" key="3">
    <source>
        <dbReference type="Proteomes" id="UP000526184"/>
    </source>
</evidence>
<accession>A0A7Z0TCI6</accession>
<dbReference type="InterPro" id="IPR011604">
    <property type="entry name" value="PDDEXK-like_dom_sf"/>
</dbReference>
<dbReference type="InterPro" id="IPR011335">
    <property type="entry name" value="Restrct_endonuc-II-like"/>
</dbReference>
<protein>
    <submittedName>
        <fullName evidence="2">PD-(D/E)XK nuclease family protein</fullName>
    </submittedName>
</protein>
<organism evidence="2 3">
    <name type="scientific">Streptobacillus felis</name>
    <dbReference type="NCBI Taxonomy" id="1384509"/>
    <lineage>
        <taxon>Bacteria</taxon>
        <taxon>Fusobacteriati</taxon>
        <taxon>Fusobacteriota</taxon>
        <taxon>Fusobacteriia</taxon>
        <taxon>Fusobacteriales</taxon>
        <taxon>Leptotrichiaceae</taxon>
        <taxon>Streptobacillus</taxon>
    </lineage>
</organism>
<dbReference type="Proteomes" id="UP000526184">
    <property type="component" value="Unassembled WGS sequence"/>
</dbReference>
<gene>
    <name evidence="2" type="ORF">HP397_06025</name>
</gene>
<sequence>MALNFEYKGIDFDLTKNLEKDTLYVFSNFNDKFVLENFDKNIFSTNKYITENEFWERVILTNKILLKEEKEVVFFYNTLDKELKKKLQINEYFDCIDIAYRYYSFMKEYIECGIDLNKIEIFEWQHNIIDIYLKINDLMVERANKEEKIPRYLLPVFSYINFEYINSFKKIIFINKFSFNIYEKKILEDISNLYIYLYVNKNDYDEEKNILKNITLPNLKDKNISIVECSDKFTQNLNIIDNLEKFNTIYDMEENKKSKIKNENVFIKQNEIINTLDFSFNQTVSYNIISKIYRAIKNSKSGRYLISDIYRLYSIKEYVSEFEIDNKEFSVLFKESKNNKIYLESDKLESLTLLNKITGYKNKEDFLEIFEKIGNIRSEKEYMFNTSFTFFEALSEVNVLELDFLSNFVTDYLMLFLKYLDKKTLHADLVEKKNRILDVKKLGTEIKENFALINVQGNISIKDRNIFSKLQSISLGLSISDDLVFENLFNIYRNIAVSKNIYISYIKNEDENISEMPFLTELIFTNKLYVDKKEISMSEKTVILDKLLDKSEIRIKDKIEDDLLYKKDKLSEFNSISVTKLLSLIESELDFYLSTNIEESDIYNEEIKAMEVGNIIHSIMENIIKRVGKNIYHTKEEELLEYINESIKLVMDEKNNVILDDFKNYFEMMYLSILPDTIMNFFEKLKKKLIHENIVEIYTEKEVGFYVNVGDREIKIKGKSDLIIETESKYIIIDFKTGNYNDDKMKKYSKQIKIYSYMDEFKDKESVGYISFIQTFDDLFIARDDVKFKVDGMDVNLNKEFIVEILNSYINNDTFKKGENISKYSSFKEVINNDN</sequence>